<reference evidence="2 3" key="1">
    <citation type="submission" date="2018-08" db="EMBL/GenBank/DDBJ databases">
        <title>Sequencing the genomes of 1000 actinobacteria strains.</title>
        <authorList>
            <person name="Klenk H.-P."/>
        </authorList>
    </citation>
    <scope>NUCLEOTIDE SEQUENCE [LARGE SCALE GENOMIC DNA]</scope>
    <source>
        <strain evidence="2 3">DSM 22967</strain>
    </source>
</reference>
<proteinExistence type="predicted"/>
<dbReference type="RefSeq" id="WP_115921659.1">
    <property type="nucleotide sequence ID" value="NZ_QTUA01000001.1"/>
</dbReference>
<organism evidence="2 3">
    <name type="scientific">Calidifontibacter indicus</name>
    <dbReference type="NCBI Taxonomy" id="419650"/>
    <lineage>
        <taxon>Bacteria</taxon>
        <taxon>Bacillati</taxon>
        <taxon>Actinomycetota</taxon>
        <taxon>Actinomycetes</taxon>
        <taxon>Micrococcales</taxon>
        <taxon>Dermacoccaceae</taxon>
        <taxon>Calidifontibacter</taxon>
    </lineage>
</organism>
<accession>A0A3D9UM98</accession>
<dbReference type="AlphaFoldDB" id="A0A3D9UM98"/>
<comment type="caution">
    <text evidence="2">The sequence shown here is derived from an EMBL/GenBank/DDBJ whole genome shotgun (WGS) entry which is preliminary data.</text>
</comment>
<name>A0A3D9UM98_9MICO</name>
<gene>
    <name evidence="2" type="ORF">DFJ65_0505</name>
</gene>
<evidence type="ECO:0000313" key="3">
    <source>
        <dbReference type="Proteomes" id="UP000256253"/>
    </source>
</evidence>
<dbReference type="Proteomes" id="UP000256253">
    <property type="component" value="Unassembled WGS sequence"/>
</dbReference>
<feature type="region of interest" description="Disordered" evidence="1">
    <location>
        <begin position="152"/>
        <end position="214"/>
    </location>
</feature>
<feature type="compositionally biased region" description="Basic and acidic residues" evidence="1">
    <location>
        <begin position="187"/>
        <end position="196"/>
    </location>
</feature>
<sequence>MSTKPPQGLDAAFEDDPAGVRELLRGLPDPGPMPADVSDRIRDALARESADRAPGRLYSLPIDPARGTGDGVDDDPTGIRDLLRSQPDPGPMPHHVAAQVLDSFRAEFGVNQSSFDDDPTGIRDLLRSQPAPGPMPDHVSKRIMHRLDLEREAAADADPTGTRDLLRSQPDPGPMPDDVAARVTAALRHESERRGEQPSNVTALHSRDRSATPARSGKLLRFVGGAAAAAVAGVITIGAFQSLGSDDAPPTQAVTSTAQAPSGIADKVYVTSTDKNYTRASLSTDAGSLARADLATGLAPADANKLGSVATKDGALTCAAAIGQEVLDRSSRITVDIAQYEGRPALVVVATGDASSTVWVLNRDCDKSQTPIAGPATVS</sequence>
<evidence type="ECO:0000313" key="2">
    <source>
        <dbReference type="EMBL" id="REF29553.1"/>
    </source>
</evidence>
<protein>
    <submittedName>
        <fullName evidence="2">Uncharacterized protein</fullName>
    </submittedName>
</protein>
<dbReference type="OrthoDB" id="4861979at2"/>
<keyword evidence="3" id="KW-1185">Reference proteome</keyword>
<dbReference type="EMBL" id="QTUA01000001">
    <property type="protein sequence ID" value="REF29553.1"/>
    <property type="molecule type" value="Genomic_DNA"/>
</dbReference>
<feature type="region of interest" description="Disordered" evidence="1">
    <location>
        <begin position="46"/>
        <end position="94"/>
    </location>
</feature>
<evidence type="ECO:0000256" key="1">
    <source>
        <dbReference type="SAM" id="MobiDB-lite"/>
    </source>
</evidence>